<evidence type="ECO:0000313" key="3">
    <source>
        <dbReference type="EMBL" id="KIK52305.1"/>
    </source>
</evidence>
<dbReference type="OrthoDB" id="2507743at2759"/>
<feature type="compositionally biased region" description="Pro residues" evidence="1">
    <location>
        <begin position="297"/>
        <end position="308"/>
    </location>
</feature>
<evidence type="ECO:0000313" key="4">
    <source>
        <dbReference type="Proteomes" id="UP000053593"/>
    </source>
</evidence>
<feature type="compositionally biased region" description="Low complexity" evidence="1">
    <location>
        <begin position="468"/>
        <end position="503"/>
    </location>
</feature>
<dbReference type="Proteomes" id="UP000053593">
    <property type="component" value="Unassembled WGS sequence"/>
</dbReference>
<protein>
    <submittedName>
        <fullName evidence="3">Uncharacterized protein</fullName>
    </submittedName>
</protein>
<sequence>MPFPFTFNISVPGLFNPFSAPPLYPDQQNGAGPSAPSLNAESSLDRTRNLDSDVLNITADSDRNRSYSSKRRPSPLGSRNDNPSTSRKRGWEPSFAEPSQSMPTLASSNGYLDTPAKYRELAEQKEGLSEYQEVVGPIIDRLMPHYTLEAIIMRDVSLPDGLRQVGLILKPARLHDVPCDKLFKALPLAILGSLTIHTTFLSYISTFDFEFFFDLFFFLFIFIPCTLMRLIISILFRHVAADEQQPPAKRRRGLAGSIVSTAVSAALIGTAVGLTVYRLWRDRGKDGEQPVITVGPEPTPSSPPPPPYSSSDPQVPTLNVVPPTPRSSRKPRQHHSHQTHSSARRRPRRVPHQTLHNIASFGPGPSNSSAIFPPTQPAFDFTSPHRTGAPSEDENGALDSTDTQMDWIGSKLSSLIEEGRKALGREVVVMSESKEDEVDDGSGEWVEEGEGEEDVNDFGARGGRSRGRSSVGPNSRSGSTSTRRKTGATTTTATTSSGSLGRRAGVGMTINAPSFNFSRTSSSSASTSPMESQFAVNAGLPSSLPSRLDGFGESENSWESPELRETMERARANARERRARIGAPSASSSTTSFTFS</sequence>
<feature type="region of interest" description="Disordered" evidence="1">
    <location>
        <begin position="22"/>
        <end position="109"/>
    </location>
</feature>
<feature type="compositionally biased region" description="Low complexity" evidence="1">
    <location>
        <begin position="512"/>
        <end position="529"/>
    </location>
</feature>
<feature type="transmembrane region" description="Helical" evidence="2">
    <location>
        <begin position="211"/>
        <end position="232"/>
    </location>
</feature>
<feature type="region of interest" description="Disordered" evidence="1">
    <location>
        <begin position="431"/>
        <end position="596"/>
    </location>
</feature>
<evidence type="ECO:0000256" key="2">
    <source>
        <dbReference type="SAM" id="Phobius"/>
    </source>
</evidence>
<keyword evidence="4" id="KW-1185">Reference proteome</keyword>
<keyword evidence="2" id="KW-0812">Transmembrane</keyword>
<proteinExistence type="predicted"/>
<dbReference type="HOGENOM" id="CLU_032329_1_0_1"/>
<feature type="region of interest" description="Disordered" evidence="1">
    <location>
        <begin position="287"/>
        <end position="402"/>
    </location>
</feature>
<feature type="compositionally biased region" description="Basic and acidic residues" evidence="1">
    <location>
        <begin position="561"/>
        <end position="576"/>
    </location>
</feature>
<accession>A0A0D0APS7</accession>
<dbReference type="AlphaFoldDB" id="A0A0D0APS7"/>
<gene>
    <name evidence="3" type="ORF">GYMLUDRAFT_251346</name>
</gene>
<feature type="transmembrane region" description="Helical" evidence="2">
    <location>
        <begin position="253"/>
        <end position="280"/>
    </location>
</feature>
<feature type="compositionally biased region" description="Acidic residues" evidence="1">
    <location>
        <begin position="434"/>
        <end position="456"/>
    </location>
</feature>
<evidence type="ECO:0000256" key="1">
    <source>
        <dbReference type="SAM" id="MobiDB-lite"/>
    </source>
</evidence>
<organism evidence="3 4">
    <name type="scientific">Collybiopsis luxurians FD-317 M1</name>
    <dbReference type="NCBI Taxonomy" id="944289"/>
    <lineage>
        <taxon>Eukaryota</taxon>
        <taxon>Fungi</taxon>
        <taxon>Dikarya</taxon>
        <taxon>Basidiomycota</taxon>
        <taxon>Agaricomycotina</taxon>
        <taxon>Agaricomycetes</taxon>
        <taxon>Agaricomycetidae</taxon>
        <taxon>Agaricales</taxon>
        <taxon>Marasmiineae</taxon>
        <taxon>Omphalotaceae</taxon>
        <taxon>Collybiopsis</taxon>
        <taxon>Collybiopsis luxurians</taxon>
    </lineage>
</organism>
<feature type="compositionally biased region" description="Low complexity" evidence="1">
    <location>
        <begin position="585"/>
        <end position="596"/>
    </location>
</feature>
<dbReference type="EMBL" id="KN834845">
    <property type="protein sequence ID" value="KIK52305.1"/>
    <property type="molecule type" value="Genomic_DNA"/>
</dbReference>
<feature type="compositionally biased region" description="Polar residues" evidence="1">
    <location>
        <begin position="26"/>
        <end position="42"/>
    </location>
</feature>
<feature type="compositionally biased region" description="Polar residues" evidence="1">
    <location>
        <begin position="97"/>
        <end position="109"/>
    </location>
</feature>
<keyword evidence="2" id="KW-0472">Membrane</keyword>
<keyword evidence="2" id="KW-1133">Transmembrane helix</keyword>
<reference evidence="3 4" key="1">
    <citation type="submission" date="2014-04" db="EMBL/GenBank/DDBJ databases">
        <title>Evolutionary Origins and Diversification of the Mycorrhizal Mutualists.</title>
        <authorList>
            <consortium name="DOE Joint Genome Institute"/>
            <consortium name="Mycorrhizal Genomics Consortium"/>
            <person name="Kohler A."/>
            <person name="Kuo A."/>
            <person name="Nagy L.G."/>
            <person name="Floudas D."/>
            <person name="Copeland A."/>
            <person name="Barry K.W."/>
            <person name="Cichocki N."/>
            <person name="Veneault-Fourrey C."/>
            <person name="LaButti K."/>
            <person name="Lindquist E.A."/>
            <person name="Lipzen A."/>
            <person name="Lundell T."/>
            <person name="Morin E."/>
            <person name="Murat C."/>
            <person name="Riley R."/>
            <person name="Ohm R."/>
            <person name="Sun H."/>
            <person name="Tunlid A."/>
            <person name="Henrissat B."/>
            <person name="Grigoriev I.V."/>
            <person name="Hibbett D.S."/>
            <person name="Martin F."/>
        </authorList>
    </citation>
    <scope>NUCLEOTIDE SEQUENCE [LARGE SCALE GENOMIC DNA]</scope>
    <source>
        <strain evidence="3 4">FD-317 M1</strain>
    </source>
</reference>
<name>A0A0D0APS7_9AGAR</name>
<feature type="compositionally biased region" description="Basic residues" evidence="1">
    <location>
        <begin position="327"/>
        <end position="351"/>
    </location>
</feature>